<dbReference type="InterPro" id="IPR045053">
    <property type="entry name" value="MAN-like"/>
</dbReference>
<dbReference type="KEGG" id="egu:105037597"/>
<feature type="chain" id="PRO_5026841056" description="mannan endo-1,4-beta-mannosidase" evidence="9">
    <location>
        <begin position="23"/>
        <end position="390"/>
    </location>
</feature>
<evidence type="ECO:0000256" key="6">
    <source>
        <dbReference type="ARBA" id="ARBA00022729"/>
    </source>
</evidence>
<comment type="subcellular location">
    <subcellularLocation>
        <location evidence="2">Secreted</location>
    </subcellularLocation>
</comment>
<evidence type="ECO:0000256" key="3">
    <source>
        <dbReference type="ARBA" id="ARBA00005641"/>
    </source>
</evidence>
<dbReference type="InterPro" id="IPR018087">
    <property type="entry name" value="Glyco_hydro_5_CS"/>
</dbReference>
<protein>
    <recommendedName>
        <fullName evidence="4">mannan endo-1,4-beta-mannosidase</fullName>
        <ecNumber evidence="4">3.2.1.78</ecNumber>
    </recommendedName>
</protein>
<evidence type="ECO:0000256" key="9">
    <source>
        <dbReference type="SAM" id="SignalP"/>
    </source>
</evidence>
<evidence type="ECO:0000313" key="12">
    <source>
        <dbReference type="RefSeq" id="XP_010911540.1"/>
    </source>
</evidence>
<dbReference type="InterPro" id="IPR001547">
    <property type="entry name" value="Glyco_hydro_5"/>
</dbReference>
<keyword evidence="11" id="KW-1185">Reference proteome</keyword>
<dbReference type="Gene3D" id="3.20.20.80">
    <property type="entry name" value="Glycosidases"/>
    <property type="match status" value="1"/>
</dbReference>
<dbReference type="InParanoid" id="A0A6I9QLZ0"/>
<dbReference type="FunFam" id="3.20.20.80:FF:000012">
    <property type="entry name" value="Mannan endo-1,4-beta-mannosidase 6"/>
    <property type="match status" value="1"/>
</dbReference>
<dbReference type="GO" id="GO:0005576">
    <property type="term" value="C:extracellular region"/>
    <property type="evidence" value="ECO:0007669"/>
    <property type="project" value="UniProtKB-SubCell"/>
</dbReference>
<comment type="similarity">
    <text evidence="3">Belongs to the glycosyl hydrolase 5 (cellulase A) family.</text>
</comment>
<evidence type="ECO:0000259" key="10">
    <source>
        <dbReference type="Pfam" id="PF26410"/>
    </source>
</evidence>
<dbReference type="InterPro" id="IPR017853">
    <property type="entry name" value="GH"/>
</dbReference>
<proteinExistence type="inferred from homology"/>
<evidence type="ECO:0000256" key="1">
    <source>
        <dbReference type="ARBA" id="ARBA00001678"/>
    </source>
</evidence>
<evidence type="ECO:0000256" key="8">
    <source>
        <dbReference type="ARBA" id="ARBA00023295"/>
    </source>
</evidence>
<keyword evidence="7" id="KW-0378">Hydrolase</keyword>
<evidence type="ECO:0000256" key="7">
    <source>
        <dbReference type="ARBA" id="ARBA00022801"/>
    </source>
</evidence>
<sequence length="390" mass="43885">MVAKRVLFSLGLLALFVLQGGGAYVGSGFVRTSGTHFVLDGRPFYSNGFNAYWLMLMASDPTQRYKVSSVLQQASDYGMSVVRTWAFSDGGSNPLQYSPGYYNENMFQGLDFVISEAKKHGVFLILSLVNNYADFGGRKQYVQWAKERGADVHWDNDFYWHEVVKGYYKNHVKTVLTRTNTMTGVAYKDDPTILAWELINEPRCDGDLSGKTVQNWIAEMAVYVKSIDSNHMLEVGLEGFYGESVPERKQFNPGYEVGTDYISNNKISEIDFATIHAYPDQWISGSDDAQMAFLRSWIQSHIDDAGATLGKPLMITEFGRKTERDSFYWAVYNMIYNSARAGGPCTGGLFWQMLAQGMDNFRDGYEIIFSESPSMASIISQQSHMIASLS</sequence>
<dbReference type="Pfam" id="PF26410">
    <property type="entry name" value="GH5_mannosidase"/>
    <property type="match status" value="1"/>
</dbReference>
<organism evidence="11 12">
    <name type="scientific">Elaeis guineensis var. tenera</name>
    <name type="common">Oil palm</name>
    <dbReference type="NCBI Taxonomy" id="51953"/>
    <lineage>
        <taxon>Eukaryota</taxon>
        <taxon>Viridiplantae</taxon>
        <taxon>Streptophyta</taxon>
        <taxon>Embryophyta</taxon>
        <taxon>Tracheophyta</taxon>
        <taxon>Spermatophyta</taxon>
        <taxon>Magnoliopsida</taxon>
        <taxon>Liliopsida</taxon>
        <taxon>Arecaceae</taxon>
        <taxon>Arecoideae</taxon>
        <taxon>Cocoseae</taxon>
        <taxon>Elaeidinae</taxon>
        <taxon>Elaeis</taxon>
    </lineage>
</organism>
<feature type="domain" description="Glycoside hydrolase family 5" evidence="10">
    <location>
        <begin position="28"/>
        <end position="352"/>
    </location>
</feature>
<reference evidence="12" key="1">
    <citation type="submission" date="2025-08" db="UniProtKB">
        <authorList>
            <consortium name="RefSeq"/>
        </authorList>
    </citation>
    <scope>IDENTIFICATION</scope>
</reference>
<evidence type="ECO:0000313" key="11">
    <source>
        <dbReference type="Proteomes" id="UP000504607"/>
    </source>
</evidence>
<accession>A0A6I9QLZ0</accession>
<dbReference type="PANTHER" id="PTHR31451">
    <property type="match status" value="1"/>
</dbReference>
<feature type="signal peptide" evidence="9">
    <location>
        <begin position="1"/>
        <end position="22"/>
    </location>
</feature>
<evidence type="ECO:0000256" key="2">
    <source>
        <dbReference type="ARBA" id="ARBA00004613"/>
    </source>
</evidence>
<dbReference type="Proteomes" id="UP000504607">
    <property type="component" value="Unplaced"/>
</dbReference>
<dbReference type="SUPFAM" id="SSF51445">
    <property type="entry name" value="(Trans)glycosidases"/>
    <property type="match status" value="1"/>
</dbReference>
<dbReference type="GeneID" id="105037597"/>
<dbReference type="AlphaFoldDB" id="A0A6I9QLZ0"/>
<dbReference type="RefSeq" id="XP_010911540.1">
    <property type="nucleotide sequence ID" value="XM_010913238.2"/>
</dbReference>
<gene>
    <name evidence="12" type="primary">LOC105037597</name>
</gene>
<evidence type="ECO:0000256" key="4">
    <source>
        <dbReference type="ARBA" id="ARBA00012706"/>
    </source>
</evidence>
<keyword evidence="8" id="KW-0326">Glycosidase</keyword>
<dbReference type="OrthoDB" id="406631at2759"/>
<keyword evidence="5" id="KW-0964">Secreted</keyword>
<comment type="catalytic activity">
    <reaction evidence="1">
        <text>Random hydrolysis of (1-&gt;4)-beta-D-mannosidic linkages in mannans, galactomannans and glucomannans.</text>
        <dbReference type="EC" id="3.2.1.78"/>
    </reaction>
</comment>
<dbReference type="GO" id="GO:0016985">
    <property type="term" value="F:mannan endo-1,4-beta-mannosidase activity"/>
    <property type="evidence" value="ECO:0007669"/>
    <property type="project" value="UniProtKB-EC"/>
</dbReference>
<dbReference type="EC" id="3.2.1.78" evidence="4"/>
<dbReference type="PROSITE" id="PS00659">
    <property type="entry name" value="GLYCOSYL_HYDROL_F5"/>
    <property type="match status" value="1"/>
</dbReference>
<dbReference type="PANTHER" id="PTHR31451:SF39">
    <property type="entry name" value="MANNAN ENDO-1,4-BETA-MANNOSIDASE 1"/>
    <property type="match status" value="1"/>
</dbReference>
<keyword evidence="6 9" id="KW-0732">Signal</keyword>
<evidence type="ECO:0000256" key="5">
    <source>
        <dbReference type="ARBA" id="ARBA00022525"/>
    </source>
</evidence>
<dbReference type="GO" id="GO:0000272">
    <property type="term" value="P:polysaccharide catabolic process"/>
    <property type="evidence" value="ECO:0007669"/>
    <property type="project" value="InterPro"/>
</dbReference>
<name>A0A6I9QLZ0_ELAGV</name>